<dbReference type="FunFam" id="3.20.20.70:FF:000118">
    <property type="entry name" value="Alpha-galactosidase"/>
    <property type="match status" value="1"/>
</dbReference>
<comment type="similarity">
    <text evidence="5">Belongs to the glycosyl hydrolase.</text>
</comment>
<dbReference type="InterPro" id="IPR031704">
    <property type="entry name" value="Glyco_hydro_36_N"/>
</dbReference>
<evidence type="ECO:0000256" key="2">
    <source>
        <dbReference type="ARBA" id="ARBA00012755"/>
    </source>
</evidence>
<evidence type="ECO:0000256" key="4">
    <source>
        <dbReference type="ARBA" id="ARBA00023295"/>
    </source>
</evidence>
<dbReference type="InterPro" id="IPR000111">
    <property type="entry name" value="Glyco_hydro_27/36_CS"/>
</dbReference>
<dbReference type="PRINTS" id="PR00743">
    <property type="entry name" value="GLHYDRLASE36"/>
</dbReference>
<evidence type="ECO:0000259" key="8">
    <source>
        <dbReference type="Pfam" id="PF16875"/>
    </source>
</evidence>
<reference evidence="9 10" key="1">
    <citation type="submission" date="2020-04" db="EMBL/GenBank/DDBJ databases">
        <authorList>
            <person name="Hitch T.C.A."/>
            <person name="Wylensek D."/>
            <person name="Clavel T."/>
        </authorList>
    </citation>
    <scope>NUCLEOTIDE SEQUENCE [LARGE SCALE GENOMIC DNA]</scope>
    <source>
        <strain evidence="9 10">PG-130-P53-12</strain>
    </source>
</reference>
<dbReference type="Gene3D" id="2.60.40.1180">
    <property type="entry name" value="Golgi alpha-mannosidase II"/>
    <property type="match status" value="1"/>
</dbReference>
<dbReference type="InterPro" id="IPR031705">
    <property type="entry name" value="Glyco_hydro_36_C"/>
</dbReference>
<evidence type="ECO:0000313" key="9">
    <source>
        <dbReference type="EMBL" id="NMD97872.1"/>
    </source>
</evidence>
<keyword evidence="3 5" id="KW-0378">Hydrolase</keyword>
<gene>
    <name evidence="9" type="ORF">HF878_00030</name>
</gene>
<evidence type="ECO:0000259" key="7">
    <source>
        <dbReference type="Pfam" id="PF16874"/>
    </source>
</evidence>
<dbReference type="Pfam" id="PF16874">
    <property type="entry name" value="Glyco_hydro_36C"/>
    <property type="match status" value="1"/>
</dbReference>
<keyword evidence="10" id="KW-1185">Reference proteome</keyword>
<dbReference type="InterPro" id="IPR017853">
    <property type="entry name" value="GH"/>
</dbReference>
<dbReference type="Gene3D" id="3.20.20.70">
    <property type="entry name" value="Aldolase class I"/>
    <property type="match status" value="1"/>
</dbReference>
<dbReference type="GO" id="GO:0016052">
    <property type="term" value="P:carbohydrate catabolic process"/>
    <property type="evidence" value="ECO:0007669"/>
    <property type="project" value="InterPro"/>
</dbReference>
<dbReference type="PROSITE" id="PS00512">
    <property type="entry name" value="ALPHA_GALACTOSIDASE"/>
    <property type="match status" value="1"/>
</dbReference>
<dbReference type="SUPFAM" id="SSF51445">
    <property type="entry name" value="(Trans)glycosidases"/>
    <property type="match status" value="1"/>
</dbReference>
<dbReference type="RefSeq" id="WP_170076819.1">
    <property type="nucleotide sequence ID" value="NZ_JABAFA010000001.1"/>
</dbReference>
<dbReference type="Gene3D" id="2.70.98.60">
    <property type="entry name" value="alpha-galactosidase from lactobacil brevis"/>
    <property type="match status" value="1"/>
</dbReference>
<evidence type="ECO:0000256" key="3">
    <source>
        <dbReference type="ARBA" id="ARBA00022801"/>
    </source>
</evidence>
<evidence type="ECO:0000256" key="6">
    <source>
        <dbReference type="PIRSR" id="PIRSR005536-1"/>
    </source>
</evidence>
<proteinExistence type="inferred from homology"/>
<feature type="active site" description="Proton donor" evidence="6">
    <location>
        <position position="548"/>
    </location>
</feature>
<dbReference type="InterPro" id="IPR050985">
    <property type="entry name" value="Alpha-glycosidase_related"/>
</dbReference>
<dbReference type="PANTHER" id="PTHR43053:SF3">
    <property type="entry name" value="ALPHA-GALACTOSIDASE C-RELATED"/>
    <property type="match status" value="1"/>
</dbReference>
<dbReference type="PIRSF" id="PIRSF005536">
    <property type="entry name" value="Agal"/>
    <property type="match status" value="1"/>
</dbReference>
<dbReference type="EMBL" id="JABAFA010000001">
    <property type="protein sequence ID" value="NMD97872.1"/>
    <property type="molecule type" value="Genomic_DNA"/>
</dbReference>
<feature type="domain" description="Glycosyl hydrolase family 36 N-terminal" evidence="8">
    <location>
        <begin position="29"/>
        <end position="285"/>
    </location>
</feature>
<feature type="domain" description="Glycosyl hydrolase family 36 C-terminal" evidence="7">
    <location>
        <begin position="650"/>
        <end position="746"/>
    </location>
</feature>
<dbReference type="InterPro" id="IPR002252">
    <property type="entry name" value="Glyco_hydro_36"/>
</dbReference>
<dbReference type="Proteomes" id="UP000543804">
    <property type="component" value="Unassembled WGS sequence"/>
</dbReference>
<dbReference type="AlphaFoldDB" id="A0A848B5R6"/>
<dbReference type="PANTHER" id="PTHR43053">
    <property type="entry name" value="GLYCOSIDASE FAMILY 31"/>
    <property type="match status" value="1"/>
</dbReference>
<evidence type="ECO:0000256" key="1">
    <source>
        <dbReference type="ARBA" id="ARBA00001255"/>
    </source>
</evidence>
<name>A0A848B5R6_9FIRM</name>
<feature type="active site" description="Nucleophile" evidence="6">
    <location>
        <position position="478"/>
    </location>
</feature>
<dbReference type="Pfam" id="PF16875">
    <property type="entry name" value="Glyco_hydro_36N"/>
    <property type="match status" value="1"/>
</dbReference>
<sequence>MISFDEQQQVFHLKNNRFSYVFSVARGRYLLHRYWGQPLRAFRGSAELPALDRAFSPQPGDYENERTFSLDVLPQEFSQQGHGDFRIPSLGVVLPDGTDVIDLFYDGYRILRGKPGLQGLPALYAREDEAETLEVTLRDPRGRLAAVLSYTVFAGDGVLTRSVRFENTGKEPLQLKQAASLCVDFPDHAFDRLSLYGGHAAERSLERCRLLRGIEETASTRGASSHQQSPFLALARPETGELAGEVYAFSLIYSGSFSMKTEVEQFGTTRVVAGLNPADFSWQLAPGETFQTPEVVCVYAADGLNGMSQAFHAAYRKHLLRGKYRHAVRPILVNNWEATYFDFDDEKMDALAACAADLGLELLVLDDGWFGHRNDDNTSLGDWTVNREKLKGGIEGVAASAHRRGLKFGLWFEPEMVSKDSALYRAHPDWVLRAPDAPMSFGRHQLVLDLSRTEVQDYIVASVTKILETGVVDYVKWDFNRHLTEAFSAGRAPERQGETKHRYMLGLYAVLERITQAFPDVLFESCSGGGGRFDAAMLYYMPQTWTSDDTDAVCRQAIQTGTSYVFPPLTMGAHVSVVPNHQVGRVTPMQTRAFTAMMGCYGYELDITQLSEEEKQEVRAQVALYKRLRPTLQLGTFTRLLTPFDGTKNETAWMFTSEDAREVAVFYFKTLAEPATPIRRLRLAGLDSDARYTFREYYPAKTLSHDSLGMARQSLVGKTFYGDELMQEGINVEKIDADFTAYLWVLEKEE</sequence>
<dbReference type="CDD" id="cd14791">
    <property type="entry name" value="GH36"/>
    <property type="match status" value="1"/>
</dbReference>
<evidence type="ECO:0000256" key="5">
    <source>
        <dbReference type="PIRNR" id="PIRNR005536"/>
    </source>
</evidence>
<accession>A0A848B5R6</accession>
<evidence type="ECO:0000313" key="10">
    <source>
        <dbReference type="Proteomes" id="UP000543804"/>
    </source>
</evidence>
<keyword evidence="4 5" id="KW-0326">Glycosidase</keyword>
<comment type="caution">
    <text evidence="9">The sequence shown here is derived from an EMBL/GenBank/DDBJ whole genome shotgun (WGS) entry which is preliminary data.</text>
</comment>
<organism evidence="9 10">
    <name type="scientific">Selenomonas bovis</name>
    <dbReference type="NCBI Taxonomy" id="416586"/>
    <lineage>
        <taxon>Bacteria</taxon>
        <taxon>Bacillati</taxon>
        <taxon>Bacillota</taxon>
        <taxon>Negativicutes</taxon>
        <taxon>Selenomonadales</taxon>
        <taxon>Selenomonadaceae</taxon>
        <taxon>Selenomonas</taxon>
    </lineage>
</organism>
<dbReference type="InterPro" id="IPR013785">
    <property type="entry name" value="Aldolase_TIM"/>
</dbReference>
<dbReference type="InterPro" id="IPR013780">
    <property type="entry name" value="Glyco_hydro_b"/>
</dbReference>
<dbReference type="GO" id="GO:0004557">
    <property type="term" value="F:alpha-galactosidase activity"/>
    <property type="evidence" value="ECO:0007669"/>
    <property type="project" value="UniProtKB-UniRule"/>
</dbReference>
<protein>
    <recommendedName>
        <fullName evidence="2 5">Alpha-galactosidase</fullName>
        <ecNumber evidence="2 5">3.2.1.22</ecNumber>
    </recommendedName>
</protein>
<dbReference type="InterPro" id="IPR038417">
    <property type="entry name" value="Alpga-gal_N_sf"/>
</dbReference>
<dbReference type="Pfam" id="PF02065">
    <property type="entry name" value="Melibiase"/>
    <property type="match status" value="1"/>
</dbReference>
<dbReference type="EC" id="3.2.1.22" evidence="2 5"/>
<comment type="catalytic activity">
    <reaction evidence="1 5">
        <text>Hydrolysis of terminal, non-reducing alpha-D-galactose residues in alpha-D-galactosides, including galactose oligosaccharides, galactomannans and galactolipids.</text>
        <dbReference type="EC" id="3.2.1.22"/>
    </reaction>
</comment>